<organism evidence="14">
    <name type="scientific">Volvox carteri f. nagariensis</name>
    <dbReference type="NCBI Taxonomy" id="3068"/>
    <lineage>
        <taxon>Eukaryota</taxon>
        <taxon>Viridiplantae</taxon>
        <taxon>Chlorophyta</taxon>
        <taxon>core chlorophytes</taxon>
        <taxon>Chlorophyceae</taxon>
        <taxon>CS clade</taxon>
        <taxon>Chlamydomonadales</taxon>
        <taxon>Volvocaceae</taxon>
        <taxon>Volvox</taxon>
    </lineage>
</organism>
<reference evidence="13 14" key="1">
    <citation type="journal article" date="2010" name="Science">
        <title>Genomic analysis of organismal complexity in the multicellular green alga Volvox carteri.</title>
        <authorList>
            <person name="Prochnik S.E."/>
            <person name="Umen J."/>
            <person name="Nedelcu A.M."/>
            <person name="Hallmann A."/>
            <person name="Miller S.M."/>
            <person name="Nishii I."/>
            <person name="Ferris P."/>
            <person name="Kuo A."/>
            <person name="Mitros T."/>
            <person name="Fritz-Laylin L.K."/>
            <person name="Hellsten U."/>
            <person name="Chapman J."/>
            <person name="Simakov O."/>
            <person name="Rensing S.A."/>
            <person name="Terry A."/>
            <person name="Pangilinan J."/>
            <person name="Kapitonov V."/>
            <person name="Jurka J."/>
            <person name="Salamov A."/>
            <person name="Shapiro H."/>
            <person name="Schmutz J."/>
            <person name="Grimwood J."/>
            <person name="Lindquist E."/>
            <person name="Lucas S."/>
            <person name="Grigoriev I.V."/>
            <person name="Schmitt R."/>
            <person name="Kirk D."/>
            <person name="Rokhsar D.S."/>
        </authorList>
    </citation>
    <scope>NUCLEOTIDE SEQUENCE [LARGE SCALE GENOMIC DNA]</scope>
    <source>
        <strain evidence="14">f. Nagariensis / Eve</strain>
    </source>
</reference>
<gene>
    <name evidence="13" type="ORF">VOLCADRAFT_94821</name>
</gene>
<protein>
    <recommendedName>
        <fullName evidence="3">Centrosomal protein POC5</fullName>
    </recommendedName>
    <alternativeName>
        <fullName evidence="9">Protein of centriole 5</fullName>
    </alternativeName>
</protein>
<dbReference type="KEGG" id="vcn:VOLCADRAFT_94821"/>
<keyword evidence="4" id="KW-0963">Cytoplasm</keyword>
<dbReference type="PANTHER" id="PTHR28618">
    <property type="entry name" value="CENTROSOMAL PROTEIN POC5"/>
    <property type="match status" value="1"/>
</dbReference>
<evidence type="ECO:0000256" key="12">
    <source>
        <dbReference type="SAM" id="MobiDB-lite"/>
    </source>
</evidence>
<evidence type="ECO:0000256" key="11">
    <source>
        <dbReference type="SAM" id="Coils"/>
    </source>
</evidence>
<name>D8U5V0_VOLCA</name>
<comment type="similarity">
    <text evidence="2">Belongs to the POC5 family.</text>
</comment>
<keyword evidence="14" id="KW-1185">Reference proteome</keyword>
<feature type="compositionally biased region" description="Basic residues" evidence="12">
    <location>
        <begin position="395"/>
        <end position="407"/>
    </location>
</feature>
<dbReference type="eggNOG" id="ENOG502R8W0">
    <property type="taxonomic scope" value="Eukaryota"/>
</dbReference>
<dbReference type="InParanoid" id="D8U5V0"/>
<accession>D8U5V0</accession>
<keyword evidence="5" id="KW-0677">Repeat</keyword>
<feature type="region of interest" description="Disordered" evidence="12">
    <location>
        <begin position="1"/>
        <end position="30"/>
    </location>
</feature>
<keyword evidence="6 11" id="KW-0175">Coiled coil</keyword>
<dbReference type="STRING" id="3068.D8U5V0"/>
<evidence type="ECO:0000256" key="3">
    <source>
        <dbReference type="ARBA" id="ARBA00014910"/>
    </source>
</evidence>
<keyword evidence="8" id="KW-0131">Cell cycle</keyword>
<keyword evidence="7" id="KW-0206">Cytoskeleton</keyword>
<evidence type="ECO:0000256" key="1">
    <source>
        <dbReference type="ARBA" id="ARBA00004114"/>
    </source>
</evidence>
<evidence type="ECO:0000256" key="9">
    <source>
        <dbReference type="ARBA" id="ARBA00031694"/>
    </source>
</evidence>
<dbReference type="InterPro" id="IPR033351">
    <property type="entry name" value="POC5"/>
</dbReference>
<evidence type="ECO:0000313" key="14">
    <source>
        <dbReference type="Proteomes" id="UP000001058"/>
    </source>
</evidence>
<evidence type="ECO:0000256" key="5">
    <source>
        <dbReference type="ARBA" id="ARBA00022737"/>
    </source>
</evidence>
<evidence type="ECO:0000256" key="7">
    <source>
        <dbReference type="ARBA" id="ARBA00023212"/>
    </source>
</evidence>
<feature type="region of interest" description="Disordered" evidence="12">
    <location>
        <begin position="388"/>
        <end position="407"/>
    </location>
</feature>
<evidence type="ECO:0000313" key="13">
    <source>
        <dbReference type="EMBL" id="EFJ44820.1"/>
    </source>
</evidence>
<dbReference type="PANTHER" id="PTHR28618:SF1">
    <property type="entry name" value="CENTROSOMAL PROTEIN POC5"/>
    <property type="match status" value="1"/>
</dbReference>
<dbReference type="GeneID" id="9617278"/>
<feature type="compositionally biased region" description="Polar residues" evidence="12">
    <location>
        <begin position="1"/>
        <end position="11"/>
    </location>
</feature>
<comment type="function">
    <text evidence="10">Essential for the assembly of the distal half of centrioles, required for centriole elongation. Acts as a negative regulator of centriole elongation.</text>
</comment>
<dbReference type="EMBL" id="GL378361">
    <property type="protein sequence ID" value="EFJ44820.1"/>
    <property type="molecule type" value="Genomic_DNA"/>
</dbReference>
<dbReference type="GO" id="GO:0005814">
    <property type="term" value="C:centriole"/>
    <property type="evidence" value="ECO:0007669"/>
    <property type="project" value="UniProtKB-SubCell"/>
</dbReference>
<feature type="coiled-coil region" evidence="11">
    <location>
        <begin position="231"/>
        <end position="280"/>
    </location>
</feature>
<comment type="subcellular location">
    <subcellularLocation>
        <location evidence="1">Cytoplasm</location>
        <location evidence="1">Cytoskeleton</location>
        <location evidence="1">Microtubule organizing center</location>
        <location evidence="1">Centrosome</location>
        <location evidence="1">Centriole</location>
    </subcellularLocation>
</comment>
<evidence type="ECO:0000256" key="6">
    <source>
        <dbReference type="ARBA" id="ARBA00023054"/>
    </source>
</evidence>
<dbReference type="RefSeq" id="XP_002954103.1">
    <property type="nucleotide sequence ID" value="XM_002954057.1"/>
</dbReference>
<dbReference type="OrthoDB" id="10064898at2759"/>
<evidence type="ECO:0000256" key="10">
    <source>
        <dbReference type="ARBA" id="ARBA00049959"/>
    </source>
</evidence>
<dbReference type="Proteomes" id="UP000001058">
    <property type="component" value="Unassembled WGS sequence"/>
</dbReference>
<proteinExistence type="inferred from homology"/>
<evidence type="ECO:0000256" key="4">
    <source>
        <dbReference type="ARBA" id="ARBA00022490"/>
    </source>
</evidence>
<sequence>MLSAGPNSQPIISDGLSAAGPSTRPQTPTTLNILARPSGGAMGQPEPPAVEITISTEPEEVQPYVSHLQGLTVQQMLDLDIDSLVVKIDEHHSQAKKAVLDHVMETKARLIQAKNDAVEEEKCRGAATLAIKEEEMNLMKTELDLMRIKAQRLWDLVGRACAAYGNAKERRRTSLVQFQVFCAWHQQAMLLARRRRLLARAERWNIDVHLKGNVFRAWFREAMRAHRVTVNNRYIQEVENAKRMIHEHYQRQIVDMESMLADAHKQLEREMEMRSRLEEDMKRAFMRGVCALNIEAMNMMKRGAAAGGPNLASSAAPQTMEQQPVPEPAAGAYSSAPGLAAAMARPQAEWRQMSAAVTSCWAGRAQGSSKLALLLQAQGRQVLVEGRRAVPQSGRQRKHFTNGRRLS</sequence>
<dbReference type="AlphaFoldDB" id="D8U5V0"/>
<evidence type="ECO:0000256" key="2">
    <source>
        <dbReference type="ARBA" id="ARBA00010411"/>
    </source>
</evidence>
<evidence type="ECO:0000256" key="8">
    <source>
        <dbReference type="ARBA" id="ARBA00023306"/>
    </source>
</evidence>